<feature type="compositionally biased region" description="Polar residues" evidence="4">
    <location>
        <begin position="40"/>
        <end position="56"/>
    </location>
</feature>
<dbReference type="EMBL" id="JASBNA010000015">
    <property type="protein sequence ID" value="KAK7686803.1"/>
    <property type="molecule type" value="Genomic_DNA"/>
</dbReference>
<comment type="caution">
    <text evidence="6">The sequence shown here is derived from an EMBL/GenBank/DDBJ whole genome shotgun (WGS) entry which is preliminary data.</text>
</comment>
<dbReference type="GO" id="GO:0000793">
    <property type="term" value="C:condensed chromosome"/>
    <property type="evidence" value="ECO:0007669"/>
    <property type="project" value="TreeGrafter"/>
</dbReference>
<evidence type="ECO:0000313" key="7">
    <source>
        <dbReference type="Proteomes" id="UP001385951"/>
    </source>
</evidence>
<dbReference type="GO" id="GO:0005737">
    <property type="term" value="C:cytoplasm"/>
    <property type="evidence" value="ECO:0007669"/>
    <property type="project" value="UniProtKB-SubCell"/>
</dbReference>
<evidence type="ECO:0000256" key="2">
    <source>
        <dbReference type="ARBA" id="ARBA00022490"/>
    </source>
</evidence>
<dbReference type="PANTHER" id="PTHR43941">
    <property type="entry name" value="STRUCTURAL MAINTENANCE OF CHROMOSOMES PROTEIN 2"/>
    <property type="match status" value="1"/>
</dbReference>
<dbReference type="Pfam" id="PF07989">
    <property type="entry name" value="Cnn_1N"/>
    <property type="match status" value="1"/>
</dbReference>
<dbReference type="Proteomes" id="UP001385951">
    <property type="component" value="Unassembled WGS sequence"/>
</dbReference>
<feature type="coiled-coil region" evidence="3">
    <location>
        <begin position="701"/>
        <end position="756"/>
    </location>
</feature>
<dbReference type="PANTHER" id="PTHR43941:SF5">
    <property type="entry name" value="ELKS_RAB6-INTERACTING_CAST FAMILY PROTEIN"/>
    <property type="match status" value="1"/>
</dbReference>
<feature type="region of interest" description="Disordered" evidence="4">
    <location>
        <begin position="34"/>
        <end position="56"/>
    </location>
</feature>
<organism evidence="6 7">
    <name type="scientific">Cerrena zonata</name>
    <dbReference type="NCBI Taxonomy" id="2478898"/>
    <lineage>
        <taxon>Eukaryota</taxon>
        <taxon>Fungi</taxon>
        <taxon>Dikarya</taxon>
        <taxon>Basidiomycota</taxon>
        <taxon>Agaricomycotina</taxon>
        <taxon>Agaricomycetes</taxon>
        <taxon>Polyporales</taxon>
        <taxon>Cerrenaceae</taxon>
        <taxon>Cerrena</taxon>
    </lineage>
</organism>
<dbReference type="GO" id="GO:0003682">
    <property type="term" value="F:chromatin binding"/>
    <property type="evidence" value="ECO:0007669"/>
    <property type="project" value="TreeGrafter"/>
</dbReference>
<feature type="domain" description="Centrosomin N-terminal motif 1" evidence="5">
    <location>
        <begin position="65"/>
        <end position="133"/>
    </location>
</feature>
<dbReference type="GO" id="GO:0005815">
    <property type="term" value="C:microtubule organizing center"/>
    <property type="evidence" value="ECO:0007669"/>
    <property type="project" value="InterPro"/>
</dbReference>
<dbReference type="GO" id="GO:0000796">
    <property type="term" value="C:condensin complex"/>
    <property type="evidence" value="ECO:0007669"/>
    <property type="project" value="TreeGrafter"/>
</dbReference>
<feature type="region of interest" description="Disordered" evidence="4">
    <location>
        <begin position="502"/>
        <end position="527"/>
    </location>
</feature>
<gene>
    <name evidence="6" type="ORF">QCA50_009876</name>
</gene>
<sequence>MAQDKLDDQSIMDSTFDDTIDNLNNTTLTGLVAQARSKAPPSSKNANSFPNAFGQSNLVDGGMHSIKEQQNEMNRLHTENYNLKIELATLNKFLKQTPEEQRELATQNIDLKQQMLEIIRQNKELQSTVKEYEFQSNKENVSESEIIQEKDDQLTQYENQIETLRLQLEQQTKDKRIPDEILERLEFLQVDNQSLRRKIDDITADLKNIPQDVIIRLNEANEQNRSLQKQLENLKKNNGGGTLDSNQLQKAQQRISELESKFSNANKELQDLEYERDSFESSVKNLRLQLQDKMSELTSTENELKRWKDKYQSINAEYDGFTASRNDNLSKVRHELNDLKQQKDMEAEKLKREMKYLQKQLDEKTQEESHLRTELKRLIDSGNSASNKSAEIEVYQSQINTLRSKEARLSLENKQIRDELAELQDQAYQVNVNASRLHMFQKENEELHDRLNYYEKEYGMAQEALESAEHDLENFNSNKLRLETRLHSLERDNEDLLSRLKNMTKSSTDSALPELRDHSKKRDEHEKQSLIEEIDDLRFQVKRLQKELDFEKTNKDIPNPNVSYLEVEYQKISKEKNQLRLSNDEQEIEIREFKSKCNKLQATIEDKESLIESLESRVRELNKQMKLSTLDGNDNKDELLKLKNHYESKSRELEAEFGRLENDYRDQIAYYKDRVNSMIDQQLEGDYHKRSMEVPSISPLTTLLEQQLDRARDLNNDLSKKLSEALSKEETFSTQIKALNSSVEEFTLRSEKLQKEKVQTRRISFRIKD</sequence>
<keyword evidence="3" id="KW-0175">Coiled coil</keyword>
<feature type="compositionally biased region" description="Basic and acidic residues" evidence="4">
    <location>
        <begin position="514"/>
        <end position="527"/>
    </location>
</feature>
<accession>A0AAW0G0D4</accession>
<keyword evidence="2" id="KW-0963">Cytoplasm</keyword>
<reference evidence="6 7" key="1">
    <citation type="submission" date="2022-09" db="EMBL/GenBank/DDBJ databases">
        <authorList>
            <person name="Palmer J.M."/>
        </authorList>
    </citation>
    <scope>NUCLEOTIDE SEQUENCE [LARGE SCALE GENOMIC DNA]</scope>
    <source>
        <strain evidence="6 7">DSM 7382</strain>
    </source>
</reference>
<dbReference type="InterPro" id="IPR012943">
    <property type="entry name" value="Cnn_1N"/>
</dbReference>
<dbReference type="Gene3D" id="1.10.287.1490">
    <property type="match status" value="1"/>
</dbReference>
<dbReference type="GO" id="GO:0007076">
    <property type="term" value="P:mitotic chromosome condensation"/>
    <property type="evidence" value="ECO:0007669"/>
    <property type="project" value="TreeGrafter"/>
</dbReference>
<dbReference type="AlphaFoldDB" id="A0AAW0G0D4"/>
<proteinExistence type="predicted"/>
<evidence type="ECO:0000313" key="6">
    <source>
        <dbReference type="EMBL" id="KAK7686803.1"/>
    </source>
</evidence>
<dbReference type="GO" id="GO:0000785">
    <property type="term" value="C:chromatin"/>
    <property type="evidence" value="ECO:0007669"/>
    <property type="project" value="TreeGrafter"/>
</dbReference>
<comment type="subcellular location">
    <subcellularLocation>
        <location evidence="1">Cytoplasm</location>
    </subcellularLocation>
</comment>
<evidence type="ECO:0000256" key="3">
    <source>
        <dbReference type="SAM" id="Coils"/>
    </source>
</evidence>
<protein>
    <recommendedName>
        <fullName evidence="5">Centrosomin N-terminal motif 1 domain-containing protein</fullName>
    </recommendedName>
</protein>
<keyword evidence="7" id="KW-1185">Reference proteome</keyword>
<evidence type="ECO:0000256" key="4">
    <source>
        <dbReference type="SAM" id="MobiDB-lite"/>
    </source>
</evidence>
<name>A0AAW0G0D4_9APHY</name>
<evidence type="ECO:0000259" key="5">
    <source>
        <dbReference type="Pfam" id="PF07989"/>
    </source>
</evidence>
<evidence type="ECO:0000256" key="1">
    <source>
        <dbReference type="ARBA" id="ARBA00004496"/>
    </source>
</evidence>